<keyword evidence="2" id="KW-1185">Reference proteome</keyword>
<dbReference type="EMBL" id="JAHQIW010000634">
    <property type="protein sequence ID" value="KAJ1349271.1"/>
    <property type="molecule type" value="Genomic_DNA"/>
</dbReference>
<organism evidence="1 2">
    <name type="scientific">Parelaphostrongylus tenuis</name>
    <name type="common">Meningeal worm</name>
    <dbReference type="NCBI Taxonomy" id="148309"/>
    <lineage>
        <taxon>Eukaryota</taxon>
        <taxon>Metazoa</taxon>
        <taxon>Ecdysozoa</taxon>
        <taxon>Nematoda</taxon>
        <taxon>Chromadorea</taxon>
        <taxon>Rhabditida</taxon>
        <taxon>Rhabditina</taxon>
        <taxon>Rhabditomorpha</taxon>
        <taxon>Strongyloidea</taxon>
        <taxon>Metastrongylidae</taxon>
        <taxon>Parelaphostrongylus</taxon>
    </lineage>
</organism>
<proteinExistence type="predicted"/>
<dbReference type="AlphaFoldDB" id="A0AAD5QJK3"/>
<dbReference type="Proteomes" id="UP001196413">
    <property type="component" value="Unassembled WGS sequence"/>
</dbReference>
<accession>A0AAD5QJK3</accession>
<gene>
    <name evidence="1" type="ORF">KIN20_004755</name>
</gene>
<protein>
    <submittedName>
        <fullName evidence="1">Uncharacterized protein</fullName>
    </submittedName>
</protein>
<sequence>MGNTNANYVIKATPISQCYFGTNKKTKLSHFISVNKRKEPSRALQFSQEE</sequence>
<evidence type="ECO:0000313" key="1">
    <source>
        <dbReference type="EMBL" id="KAJ1349271.1"/>
    </source>
</evidence>
<evidence type="ECO:0000313" key="2">
    <source>
        <dbReference type="Proteomes" id="UP001196413"/>
    </source>
</evidence>
<comment type="caution">
    <text evidence="1">The sequence shown here is derived from an EMBL/GenBank/DDBJ whole genome shotgun (WGS) entry which is preliminary data.</text>
</comment>
<reference evidence="1" key="1">
    <citation type="submission" date="2021-06" db="EMBL/GenBank/DDBJ databases">
        <title>Parelaphostrongylus tenuis whole genome reference sequence.</title>
        <authorList>
            <person name="Garwood T.J."/>
            <person name="Larsen P.A."/>
            <person name="Fountain-Jones N.M."/>
            <person name="Garbe J.R."/>
            <person name="Macchietto M.G."/>
            <person name="Kania S.A."/>
            <person name="Gerhold R.W."/>
            <person name="Richards J.E."/>
            <person name="Wolf T.M."/>
        </authorList>
    </citation>
    <scope>NUCLEOTIDE SEQUENCE</scope>
    <source>
        <strain evidence="1">MNPRO001-30</strain>
        <tissue evidence="1">Meninges</tissue>
    </source>
</reference>
<name>A0AAD5QJK3_PARTN</name>